<evidence type="ECO:0000313" key="2">
    <source>
        <dbReference type="EMBL" id="KAL2528513.1"/>
    </source>
</evidence>
<feature type="compositionally biased region" description="Polar residues" evidence="1">
    <location>
        <begin position="20"/>
        <end position="33"/>
    </location>
</feature>
<evidence type="ECO:0000313" key="3">
    <source>
        <dbReference type="Proteomes" id="UP001604277"/>
    </source>
</evidence>
<keyword evidence="3" id="KW-1185">Reference proteome</keyword>
<accession>A0ABD1UVS2</accession>
<proteinExistence type="predicted"/>
<dbReference type="Proteomes" id="UP001604277">
    <property type="component" value="Unassembled WGS sequence"/>
</dbReference>
<evidence type="ECO:0000256" key="1">
    <source>
        <dbReference type="SAM" id="MobiDB-lite"/>
    </source>
</evidence>
<dbReference type="AlphaFoldDB" id="A0ABD1UVS2"/>
<feature type="compositionally biased region" description="Basic residues" evidence="1">
    <location>
        <begin position="9"/>
        <end position="18"/>
    </location>
</feature>
<comment type="caution">
    <text evidence="2">The sequence shown here is derived from an EMBL/GenBank/DDBJ whole genome shotgun (WGS) entry which is preliminary data.</text>
</comment>
<gene>
    <name evidence="2" type="ORF">Fot_21114</name>
</gene>
<feature type="region of interest" description="Disordered" evidence="1">
    <location>
        <begin position="1"/>
        <end position="41"/>
    </location>
</feature>
<sequence>MGSSCSGSKSRRKTKKRPNLSGSKMNCRLNSGTAKPVKKKVNIPVPKGQTLKAAKIVAQVEEKEQHYSHGLYDDSHVQRVEDSDFEFFPPSDSSSSIEIQETRRRFFK</sequence>
<dbReference type="EMBL" id="JBFOLJ010000006">
    <property type="protein sequence ID" value="KAL2528513.1"/>
    <property type="molecule type" value="Genomic_DNA"/>
</dbReference>
<feature type="compositionally biased region" description="Low complexity" evidence="1">
    <location>
        <begin position="89"/>
        <end position="99"/>
    </location>
</feature>
<protein>
    <submittedName>
        <fullName evidence="2">Uncharacterized protein</fullName>
    </submittedName>
</protein>
<organism evidence="2 3">
    <name type="scientific">Forsythia ovata</name>
    <dbReference type="NCBI Taxonomy" id="205694"/>
    <lineage>
        <taxon>Eukaryota</taxon>
        <taxon>Viridiplantae</taxon>
        <taxon>Streptophyta</taxon>
        <taxon>Embryophyta</taxon>
        <taxon>Tracheophyta</taxon>
        <taxon>Spermatophyta</taxon>
        <taxon>Magnoliopsida</taxon>
        <taxon>eudicotyledons</taxon>
        <taxon>Gunneridae</taxon>
        <taxon>Pentapetalae</taxon>
        <taxon>asterids</taxon>
        <taxon>lamiids</taxon>
        <taxon>Lamiales</taxon>
        <taxon>Oleaceae</taxon>
        <taxon>Forsythieae</taxon>
        <taxon>Forsythia</taxon>
    </lineage>
</organism>
<reference evidence="3" key="1">
    <citation type="submission" date="2024-07" db="EMBL/GenBank/DDBJ databases">
        <title>Two chromosome-level genome assemblies of Korean endemic species Abeliophyllum distichum and Forsythia ovata (Oleaceae).</title>
        <authorList>
            <person name="Jang H."/>
        </authorList>
    </citation>
    <scope>NUCLEOTIDE SEQUENCE [LARGE SCALE GENOMIC DNA]</scope>
</reference>
<name>A0ABD1UVS2_9LAMI</name>
<feature type="region of interest" description="Disordered" evidence="1">
    <location>
        <begin position="89"/>
        <end position="108"/>
    </location>
</feature>